<dbReference type="EMBL" id="JASPKY010000926">
    <property type="protein sequence ID" value="KAK9680161.1"/>
    <property type="molecule type" value="Genomic_DNA"/>
</dbReference>
<evidence type="ECO:0000313" key="2">
    <source>
        <dbReference type="Proteomes" id="UP001458880"/>
    </source>
</evidence>
<sequence length="218" mass="25425">MMEEFVAIDEEENKRYHKEIRSQILKSLHTEDDRLFIREEIEEVMRNMDSGKAPGKNGITSEILLTIYTIFPLFLTEVYNQCLIKAYFPKERKESIIVPIIKLGKENLEDVSKYCPISLINGGGKELEKLLINRIMAYMYANNFMNRNQFGFTPKRPAILKSLKDSKYPKKLYELSKSYFPNKLVNLRLAGFNIEEKLTRGCPRGSCCGPAFWNIQYN</sequence>
<keyword evidence="2" id="KW-1185">Reference proteome</keyword>
<proteinExistence type="predicted"/>
<dbReference type="AlphaFoldDB" id="A0AAW1HUE0"/>
<accession>A0AAW1HUE0</accession>
<dbReference type="PANTHER" id="PTHR19446">
    <property type="entry name" value="REVERSE TRANSCRIPTASES"/>
    <property type="match status" value="1"/>
</dbReference>
<reference evidence="1 2" key="1">
    <citation type="journal article" date="2024" name="BMC Genomics">
        <title>De novo assembly and annotation of Popillia japonica's genome with initial clues to its potential as an invasive pest.</title>
        <authorList>
            <person name="Cucini C."/>
            <person name="Boschi S."/>
            <person name="Funari R."/>
            <person name="Cardaioli E."/>
            <person name="Iannotti N."/>
            <person name="Marturano G."/>
            <person name="Paoli F."/>
            <person name="Bruttini M."/>
            <person name="Carapelli A."/>
            <person name="Frati F."/>
            <person name="Nardi F."/>
        </authorList>
    </citation>
    <scope>NUCLEOTIDE SEQUENCE [LARGE SCALE GENOMIC DNA]</scope>
    <source>
        <strain evidence="1">DMR45628</strain>
    </source>
</reference>
<evidence type="ECO:0000313" key="1">
    <source>
        <dbReference type="EMBL" id="KAK9680161.1"/>
    </source>
</evidence>
<name>A0AAW1HUE0_POPJA</name>
<dbReference type="Proteomes" id="UP001458880">
    <property type="component" value="Unassembled WGS sequence"/>
</dbReference>
<gene>
    <name evidence="1" type="ORF">QE152_g39311</name>
</gene>
<comment type="caution">
    <text evidence="1">The sequence shown here is derived from an EMBL/GenBank/DDBJ whole genome shotgun (WGS) entry which is preliminary data.</text>
</comment>
<protein>
    <recommendedName>
        <fullName evidence="3">Reverse transcriptase domain-containing protein</fullName>
    </recommendedName>
</protein>
<organism evidence="1 2">
    <name type="scientific">Popillia japonica</name>
    <name type="common">Japanese beetle</name>
    <dbReference type="NCBI Taxonomy" id="7064"/>
    <lineage>
        <taxon>Eukaryota</taxon>
        <taxon>Metazoa</taxon>
        <taxon>Ecdysozoa</taxon>
        <taxon>Arthropoda</taxon>
        <taxon>Hexapoda</taxon>
        <taxon>Insecta</taxon>
        <taxon>Pterygota</taxon>
        <taxon>Neoptera</taxon>
        <taxon>Endopterygota</taxon>
        <taxon>Coleoptera</taxon>
        <taxon>Polyphaga</taxon>
        <taxon>Scarabaeiformia</taxon>
        <taxon>Scarabaeidae</taxon>
        <taxon>Rutelinae</taxon>
        <taxon>Popillia</taxon>
    </lineage>
</organism>
<evidence type="ECO:0008006" key="3">
    <source>
        <dbReference type="Google" id="ProtNLM"/>
    </source>
</evidence>